<dbReference type="RefSeq" id="XP_001733627.1">
    <property type="nucleotide sequence ID" value="XM_001733575.1"/>
</dbReference>
<feature type="transmembrane region" description="Helical" evidence="1">
    <location>
        <begin position="125"/>
        <end position="142"/>
    </location>
</feature>
<feature type="transmembrane region" description="Helical" evidence="1">
    <location>
        <begin position="374"/>
        <end position="396"/>
    </location>
</feature>
<evidence type="ECO:0008006" key="4">
    <source>
        <dbReference type="Google" id="ProtNLM"/>
    </source>
</evidence>
<feature type="transmembrane region" description="Helical" evidence="1">
    <location>
        <begin position="196"/>
        <end position="212"/>
    </location>
</feature>
<feature type="transmembrane region" description="Helical" evidence="1">
    <location>
        <begin position="87"/>
        <end position="105"/>
    </location>
</feature>
<reference evidence="3" key="1">
    <citation type="submission" date="2007-12" db="EMBL/GenBank/DDBJ databases">
        <title>Annotation of Entamoeba dispar SAW760.</title>
        <authorList>
            <person name="Lorenzi H."/>
            <person name="Inman J."/>
            <person name="Schobel S."/>
            <person name="Amedeo P."/>
            <person name="Caler E."/>
        </authorList>
    </citation>
    <scope>NUCLEOTIDE SEQUENCE [LARGE SCALE GENOMIC DNA]</scope>
    <source>
        <strain evidence="3">ATCC PRA-260 / SAW760</strain>
    </source>
</reference>
<accession>B0E5E8</accession>
<feature type="transmembrane region" description="Helical" evidence="1">
    <location>
        <begin position="154"/>
        <end position="176"/>
    </location>
</feature>
<keyword evidence="1" id="KW-1133">Transmembrane helix</keyword>
<dbReference type="GeneID" id="5878509"/>
<dbReference type="eggNOG" id="ENOG502RFMX">
    <property type="taxonomic scope" value="Eukaryota"/>
</dbReference>
<dbReference type="EMBL" id="DS547786">
    <property type="protein sequence ID" value="EDR30240.1"/>
    <property type="molecule type" value="Genomic_DNA"/>
</dbReference>
<dbReference type="KEGG" id="edi:EDI_284070"/>
<sequence length="411" mass="46336">MEIPITITTLLQTIQTLMGPEFTILPFLFISTGIFYPILVLLSGIISTISLYLYRVIQQNSALYTITDLSQHNGGRTVLSITRTMRILYNIFLLGIILTIVSSSIESLVMTMTHSDHSQWWKGNSIIKSLVITLLTPLFYLFSYSKLLTLVSVYSCYILPFLFFLGFVYSLGSLYINGIAANTNVVDNIWRDVGHHHIFPSYSMLICIFAPFKQKINEPSESPLAVILSYIIVIFFAIVYGVCIGLSLGPSTTSMPFSSYLIINQSNLPMYSLAVILNILLIIIFLLQSLSYFVTIYEDIESFYFTSWQPSKRRRWILSMFIFSLIGLSSSFFWQCTIQISLNGSISGSYFVHFLPASMALFVSKNKSTKVSSIIMIVFGVLFASSGISGSLILFIENAVDNYTNKFNLSY</sequence>
<keyword evidence="3" id="KW-1185">Reference proteome</keyword>
<dbReference type="OrthoDB" id="29431at2759"/>
<dbReference type="VEuPathDB" id="AmoebaDB:EDI_284070"/>
<organism evidence="3">
    <name type="scientific">Entamoeba dispar (strain ATCC PRA-260 / SAW760)</name>
    <dbReference type="NCBI Taxonomy" id="370354"/>
    <lineage>
        <taxon>Eukaryota</taxon>
        <taxon>Amoebozoa</taxon>
        <taxon>Evosea</taxon>
        <taxon>Archamoebae</taxon>
        <taxon>Mastigamoebida</taxon>
        <taxon>Entamoebidae</taxon>
        <taxon>Entamoeba</taxon>
    </lineage>
</organism>
<feature type="transmembrane region" description="Helical" evidence="1">
    <location>
        <begin position="316"/>
        <end position="334"/>
    </location>
</feature>
<keyword evidence="1" id="KW-0812">Transmembrane</keyword>
<evidence type="ECO:0000256" key="1">
    <source>
        <dbReference type="SAM" id="Phobius"/>
    </source>
</evidence>
<feature type="transmembrane region" description="Helical" evidence="1">
    <location>
        <begin position="27"/>
        <end position="54"/>
    </location>
</feature>
<name>B0E5E8_ENTDS</name>
<feature type="transmembrane region" description="Helical" evidence="1">
    <location>
        <begin position="268"/>
        <end position="295"/>
    </location>
</feature>
<evidence type="ECO:0000313" key="3">
    <source>
        <dbReference type="Proteomes" id="UP000008076"/>
    </source>
</evidence>
<dbReference type="Proteomes" id="UP000008076">
    <property type="component" value="Unassembled WGS sequence"/>
</dbReference>
<dbReference type="OMA" id="VIWTCKE"/>
<gene>
    <name evidence="2" type="ORF">EDI_284070</name>
</gene>
<keyword evidence="1" id="KW-0472">Membrane</keyword>
<dbReference type="AlphaFoldDB" id="B0E5E8"/>
<proteinExistence type="predicted"/>
<evidence type="ECO:0000313" key="2">
    <source>
        <dbReference type="EMBL" id="EDR30240.1"/>
    </source>
</evidence>
<feature type="transmembrane region" description="Helical" evidence="1">
    <location>
        <begin position="224"/>
        <end position="248"/>
    </location>
</feature>
<protein>
    <recommendedName>
        <fullName evidence="4">Amino acid transporter transmembrane domain-containing protein</fullName>
    </recommendedName>
</protein>